<dbReference type="InterPro" id="IPR020904">
    <property type="entry name" value="Sc_DH/Rdtase_CS"/>
</dbReference>
<dbReference type="GO" id="GO:0016616">
    <property type="term" value="F:oxidoreductase activity, acting on the CH-OH group of donors, NAD or NADP as acceptor"/>
    <property type="evidence" value="ECO:0007669"/>
    <property type="project" value="UniProtKB-ARBA"/>
</dbReference>
<comment type="similarity">
    <text evidence="1">Belongs to the short-chain dehydrogenases/reductases (SDR) family.</text>
</comment>
<keyword evidence="4" id="KW-1185">Reference proteome</keyword>
<organism evidence="3 4">
    <name type="scientific">Prauserella flavalba</name>
    <dbReference type="NCBI Taxonomy" id="1477506"/>
    <lineage>
        <taxon>Bacteria</taxon>
        <taxon>Bacillati</taxon>
        <taxon>Actinomycetota</taxon>
        <taxon>Actinomycetes</taxon>
        <taxon>Pseudonocardiales</taxon>
        <taxon>Pseudonocardiaceae</taxon>
        <taxon>Prauserella</taxon>
    </lineage>
</organism>
<dbReference type="FunFam" id="3.40.50.720:FF:000240">
    <property type="entry name" value="SDR family oxidoreductase"/>
    <property type="match status" value="1"/>
</dbReference>
<dbReference type="InterPro" id="IPR002347">
    <property type="entry name" value="SDR_fam"/>
</dbReference>
<evidence type="ECO:0000313" key="3">
    <source>
        <dbReference type="EMBL" id="PXY36717.1"/>
    </source>
</evidence>
<dbReference type="PROSITE" id="PS00061">
    <property type="entry name" value="ADH_SHORT"/>
    <property type="match status" value="1"/>
</dbReference>
<keyword evidence="2" id="KW-0560">Oxidoreductase</keyword>
<dbReference type="OrthoDB" id="286404at2"/>
<proteinExistence type="inferred from homology"/>
<dbReference type="GO" id="GO:0005975">
    <property type="term" value="P:carbohydrate metabolic process"/>
    <property type="evidence" value="ECO:0007669"/>
    <property type="project" value="UniProtKB-ARBA"/>
</dbReference>
<evidence type="ECO:0000313" key="4">
    <source>
        <dbReference type="Proteomes" id="UP000247892"/>
    </source>
</evidence>
<dbReference type="PRINTS" id="PR00080">
    <property type="entry name" value="SDRFAMILY"/>
</dbReference>
<dbReference type="PRINTS" id="PR00081">
    <property type="entry name" value="GDHRDH"/>
</dbReference>
<dbReference type="SUPFAM" id="SSF51735">
    <property type="entry name" value="NAD(P)-binding Rossmann-fold domains"/>
    <property type="match status" value="1"/>
</dbReference>
<evidence type="ECO:0000256" key="1">
    <source>
        <dbReference type="ARBA" id="ARBA00006484"/>
    </source>
</evidence>
<gene>
    <name evidence="3" type="ORF">BA062_15280</name>
</gene>
<dbReference type="NCBIfam" id="NF005559">
    <property type="entry name" value="PRK07231.1"/>
    <property type="match status" value="1"/>
</dbReference>
<sequence length="255" mass="26389">MKPDFSLTGRQALVTGSGQGIGEAIALAFAEAGADVACVDKDGALAERTAEAVTRHGRRAIAIAADVTDADAVEAAVQRTVAELGGLSVACNNAGIAIGDVPSERLDPGHWRRVVDVNLTGVFLCAQAEARVMLAQGGGAILNTASMSATIANRGLLQANYNASKAGVAHLTKSLAVEWADRGVRVNAISPGYTLTPLTARPEVAELREAWARDIPLGRMATVDDLMGPAVFLCSDAARYCTGVDLLVDGGFTCW</sequence>
<comment type="caution">
    <text evidence="3">The sequence shown here is derived from an EMBL/GenBank/DDBJ whole genome shotgun (WGS) entry which is preliminary data.</text>
</comment>
<dbReference type="RefSeq" id="WP_110336862.1">
    <property type="nucleotide sequence ID" value="NZ_JBHVKT010000003.1"/>
</dbReference>
<protein>
    <submittedName>
        <fullName evidence="3">Short chain dehydrogenase</fullName>
    </submittedName>
</protein>
<dbReference type="Proteomes" id="UP000247892">
    <property type="component" value="Unassembled WGS sequence"/>
</dbReference>
<evidence type="ECO:0000256" key="2">
    <source>
        <dbReference type="ARBA" id="ARBA00023002"/>
    </source>
</evidence>
<dbReference type="AlphaFoldDB" id="A0A318LW60"/>
<dbReference type="EMBL" id="MASU01000005">
    <property type="protein sequence ID" value="PXY36717.1"/>
    <property type="molecule type" value="Genomic_DNA"/>
</dbReference>
<dbReference type="PANTHER" id="PTHR42760">
    <property type="entry name" value="SHORT-CHAIN DEHYDROGENASES/REDUCTASES FAMILY MEMBER"/>
    <property type="match status" value="1"/>
</dbReference>
<dbReference type="InterPro" id="IPR036291">
    <property type="entry name" value="NAD(P)-bd_dom_sf"/>
</dbReference>
<accession>A0A318LW60</accession>
<dbReference type="PANTHER" id="PTHR42760:SF115">
    <property type="entry name" value="3-OXOACYL-[ACYL-CARRIER-PROTEIN] REDUCTASE FABG"/>
    <property type="match status" value="1"/>
</dbReference>
<reference evidence="3 4" key="1">
    <citation type="submission" date="2016-07" db="EMBL/GenBank/DDBJ databases">
        <title>Draft genome sequence of Prauserella sp. YIM 121212, isolated from alkaline soil.</title>
        <authorList>
            <person name="Ruckert C."/>
            <person name="Albersmeier A."/>
            <person name="Jiang C.-L."/>
            <person name="Jiang Y."/>
            <person name="Kalinowski J."/>
            <person name="Schneider O."/>
            <person name="Winkler A."/>
            <person name="Zotchev S.B."/>
        </authorList>
    </citation>
    <scope>NUCLEOTIDE SEQUENCE [LARGE SCALE GENOMIC DNA]</scope>
    <source>
        <strain evidence="3 4">YIM 121212</strain>
    </source>
</reference>
<dbReference type="Pfam" id="PF13561">
    <property type="entry name" value="adh_short_C2"/>
    <property type="match status" value="1"/>
</dbReference>
<dbReference type="Gene3D" id="3.40.50.720">
    <property type="entry name" value="NAD(P)-binding Rossmann-like Domain"/>
    <property type="match status" value="1"/>
</dbReference>
<name>A0A318LW60_9PSEU</name>